<feature type="compositionally biased region" description="Basic residues" evidence="1">
    <location>
        <begin position="107"/>
        <end position="118"/>
    </location>
</feature>
<dbReference type="PANTHER" id="PTHR33828">
    <property type="entry name" value="OS05G0596200 PROTEIN"/>
    <property type="match status" value="1"/>
</dbReference>
<dbReference type="EMBL" id="HBIO01006449">
    <property type="protein sequence ID" value="CAE0459877.1"/>
    <property type="molecule type" value="Transcribed_RNA"/>
</dbReference>
<accession>A0A7S3V6P3</accession>
<organism evidence="2">
    <name type="scientific">Chaetoceros debilis</name>
    <dbReference type="NCBI Taxonomy" id="122233"/>
    <lineage>
        <taxon>Eukaryota</taxon>
        <taxon>Sar</taxon>
        <taxon>Stramenopiles</taxon>
        <taxon>Ochrophyta</taxon>
        <taxon>Bacillariophyta</taxon>
        <taxon>Coscinodiscophyceae</taxon>
        <taxon>Chaetocerotophycidae</taxon>
        <taxon>Chaetocerotales</taxon>
        <taxon>Chaetocerotaceae</taxon>
        <taxon>Chaetoceros</taxon>
    </lineage>
</organism>
<gene>
    <name evidence="2" type="ORF">CDEB00056_LOCUS4718</name>
</gene>
<evidence type="ECO:0000313" key="2">
    <source>
        <dbReference type="EMBL" id="CAE0459877.1"/>
    </source>
</evidence>
<reference evidence="2" key="1">
    <citation type="submission" date="2021-01" db="EMBL/GenBank/DDBJ databases">
        <authorList>
            <person name="Corre E."/>
            <person name="Pelletier E."/>
            <person name="Niang G."/>
            <person name="Scheremetjew M."/>
            <person name="Finn R."/>
            <person name="Kale V."/>
            <person name="Holt S."/>
            <person name="Cochrane G."/>
            <person name="Meng A."/>
            <person name="Brown T."/>
            <person name="Cohen L."/>
        </authorList>
    </citation>
    <scope>NUCLEOTIDE SEQUENCE</scope>
    <source>
        <strain evidence="2">MM31A-1</strain>
    </source>
</reference>
<proteinExistence type="predicted"/>
<feature type="region of interest" description="Disordered" evidence="1">
    <location>
        <begin position="92"/>
        <end position="118"/>
    </location>
</feature>
<dbReference type="AlphaFoldDB" id="A0A7S3V6P3"/>
<sequence>MAQTVTVDEVKSDPSLSVTGGTQSSKTKTQAKLKPGQKYPTPTRGFGDRVFYETLLLQKPESWMAAEWCVSYGVLTEEEAGKLYKAILKRKGKDGSGAGVRSSSVTKSKKKVVKKGKSKRAIKEEADDVGMDIGGSEIMGGVTL</sequence>
<feature type="region of interest" description="Disordered" evidence="1">
    <location>
        <begin position="1"/>
        <end position="44"/>
    </location>
</feature>
<evidence type="ECO:0000256" key="1">
    <source>
        <dbReference type="SAM" id="MobiDB-lite"/>
    </source>
</evidence>
<dbReference type="PANTHER" id="PTHR33828:SF2">
    <property type="entry name" value="NUCLEOLIN"/>
    <property type="match status" value="1"/>
</dbReference>
<protein>
    <submittedName>
        <fullName evidence="2">Uncharacterized protein</fullName>
    </submittedName>
</protein>
<feature type="compositionally biased region" description="Polar residues" evidence="1">
    <location>
        <begin position="14"/>
        <end position="30"/>
    </location>
</feature>
<name>A0A7S3V6P3_9STRA</name>